<accession>A0A7R9CSL0</accession>
<feature type="domain" description="PH" evidence="3">
    <location>
        <begin position="601"/>
        <end position="702"/>
    </location>
</feature>
<reference evidence="5" key="1">
    <citation type="submission" date="2020-11" db="EMBL/GenBank/DDBJ databases">
        <authorList>
            <person name="Tran Van P."/>
        </authorList>
    </citation>
    <scope>NUCLEOTIDE SEQUENCE</scope>
</reference>
<evidence type="ECO:0000256" key="1">
    <source>
        <dbReference type="SAM" id="Coils"/>
    </source>
</evidence>
<evidence type="ECO:0000256" key="2">
    <source>
        <dbReference type="SAM" id="MobiDB-lite"/>
    </source>
</evidence>
<dbReference type="InterPro" id="IPR000219">
    <property type="entry name" value="DH_dom"/>
</dbReference>
<dbReference type="Gene3D" id="1.20.900.10">
    <property type="entry name" value="Dbl homology (DH) domain"/>
    <property type="match status" value="1"/>
</dbReference>
<dbReference type="InterPro" id="IPR001849">
    <property type="entry name" value="PH_domain"/>
</dbReference>
<dbReference type="EMBL" id="OC318314">
    <property type="protein sequence ID" value="CAD7401449.1"/>
    <property type="molecule type" value="Genomic_DNA"/>
</dbReference>
<feature type="domain" description="DH" evidence="4">
    <location>
        <begin position="391"/>
        <end position="571"/>
    </location>
</feature>
<dbReference type="Pfam" id="PF00621">
    <property type="entry name" value="RhoGEF"/>
    <property type="match status" value="1"/>
</dbReference>
<dbReference type="CDD" id="cd00160">
    <property type="entry name" value="RhoGEF"/>
    <property type="match status" value="1"/>
</dbReference>
<dbReference type="GO" id="GO:0005085">
    <property type="term" value="F:guanyl-nucleotide exchange factor activity"/>
    <property type="evidence" value="ECO:0007669"/>
    <property type="project" value="InterPro"/>
</dbReference>
<organism evidence="5">
    <name type="scientific">Timema cristinae</name>
    <name type="common">Walking stick</name>
    <dbReference type="NCBI Taxonomy" id="61476"/>
    <lineage>
        <taxon>Eukaryota</taxon>
        <taxon>Metazoa</taxon>
        <taxon>Ecdysozoa</taxon>
        <taxon>Arthropoda</taxon>
        <taxon>Hexapoda</taxon>
        <taxon>Insecta</taxon>
        <taxon>Pterygota</taxon>
        <taxon>Neoptera</taxon>
        <taxon>Polyneoptera</taxon>
        <taxon>Phasmatodea</taxon>
        <taxon>Timematodea</taxon>
        <taxon>Timematoidea</taxon>
        <taxon>Timematidae</taxon>
        <taxon>Timema</taxon>
    </lineage>
</organism>
<dbReference type="PROSITE" id="PS00741">
    <property type="entry name" value="DH_1"/>
    <property type="match status" value="1"/>
</dbReference>
<dbReference type="SUPFAM" id="SSF50729">
    <property type="entry name" value="PH domain-like"/>
    <property type="match status" value="1"/>
</dbReference>
<proteinExistence type="predicted"/>
<dbReference type="PROSITE" id="PS50010">
    <property type="entry name" value="DH_2"/>
    <property type="match status" value="1"/>
</dbReference>
<name>A0A7R9CSL0_TIMCR</name>
<dbReference type="InterPro" id="IPR035899">
    <property type="entry name" value="DBL_dom_sf"/>
</dbReference>
<dbReference type="GO" id="GO:0035556">
    <property type="term" value="P:intracellular signal transduction"/>
    <property type="evidence" value="ECO:0007669"/>
    <property type="project" value="InterPro"/>
</dbReference>
<dbReference type="SMART" id="SM00233">
    <property type="entry name" value="PH"/>
    <property type="match status" value="1"/>
</dbReference>
<protein>
    <submittedName>
        <fullName evidence="5">Uncharacterized protein</fullName>
    </submittedName>
</protein>
<sequence>MELNCQTPQSHLTLSAELRSVIHERNILTTRSRIKVLSALDDLTNKSLDEKRKRMRHKAIHEILTSEANYLHHLELIMMCKLAFCKTIADECQPFLQRFQTSKPMTPYLFEAVEKLLRYLMNRCVKPDLMKCTGPKLLSIDTKKSENLILSKNIDIGFATKRLLGETAITVTERQKLEFIHECRSMLTTMIAKLQEKSPLKQKAVRGLSSLDPCVIQHSPQLAQKRFSFLLEELNHANIINDVLAENAKKEYLHFCNLKKSELQEIFRPCDQFSDEVGLDTIYGSFLIGEANYKHLWEVIKICLVLSHGNATVEGGFSVNKSLLVENMHEKTVIAQRHIHDEIQEAGGIKNIHISKKMLDYVRGARKRYHEYLEMKKQEKSEKDKKKAEKRKLDIQVKDLEGERKKLMMATEEKREAIDYFMEPLKSKPFVSHNMYMTLFGNMETLYRVNGELLNELKQDTENVAGAFLKLAPFFKLYSVYAYDYRQAITLLQESQNNNAELNTFIENQESRPEVGVKLTSLLITPIQRVPRYCLLLREVLAHTVPSHPDYNMLQRSLFEVERVAKHINGLVQDYENMQKMLELQRSLCGNKPCLITPGRRFIKEGMLMKVSPHGSKAHPRYFVLFNDLLIYCKLLRGTSTLPLGPNTLRCSCILPLKKCSVEEILSKGMFKVTCHHETLILYSSSTEEGSSWTAALKDAVKQYHECRQTLRRDSSSKRPVRGRDMLKLNQDFVTPGSKRKRSPSRQNCVADDDPAGTQRSGRWKVIRLNCMQGGSVKDATKGGEHSPESMKDILYPLRRSIRYQATSSPSNTKTSPRVNLPASNVRENVVVSPSQETWHLRGFQLVHYLVSSLSRTIRKHVLKLQPTAPDFE</sequence>
<keyword evidence="1" id="KW-0175">Coiled coil</keyword>
<dbReference type="InterPro" id="IPR011993">
    <property type="entry name" value="PH-like_dom_sf"/>
</dbReference>
<dbReference type="Gene3D" id="2.30.29.30">
    <property type="entry name" value="Pleckstrin-homology domain (PH domain)/Phosphotyrosine-binding domain (PTB)"/>
    <property type="match status" value="1"/>
</dbReference>
<dbReference type="SUPFAM" id="SSF48065">
    <property type="entry name" value="DBL homology domain (DH-domain)"/>
    <property type="match status" value="1"/>
</dbReference>
<dbReference type="GO" id="GO:0005737">
    <property type="term" value="C:cytoplasm"/>
    <property type="evidence" value="ECO:0007669"/>
    <property type="project" value="TreeGrafter"/>
</dbReference>
<dbReference type="InterPro" id="IPR051092">
    <property type="entry name" value="FYVE_RhoGEF_PH"/>
</dbReference>
<evidence type="ECO:0000259" key="4">
    <source>
        <dbReference type="PROSITE" id="PS50010"/>
    </source>
</evidence>
<feature type="coiled-coil region" evidence="1">
    <location>
        <begin position="369"/>
        <end position="417"/>
    </location>
</feature>
<dbReference type="PROSITE" id="PS50003">
    <property type="entry name" value="PH_DOMAIN"/>
    <property type="match status" value="1"/>
</dbReference>
<dbReference type="PANTHER" id="PTHR12673:SF159">
    <property type="entry name" value="LD03170P"/>
    <property type="match status" value="1"/>
</dbReference>
<feature type="compositionally biased region" description="Basic and acidic residues" evidence="2">
    <location>
        <begin position="710"/>
        <end position="727"/>
    </location>
</feature>
<dbReference type="Pfam" id="PF00169">
    <property type="entry name" value="PH"/>
    <property type="match status" value="1"/>
</dbReference>
<gene>
    <name evidence="5" type="ORF">TCEB3V08_LOCUS6007</name>
</gene>
<evidence type="ECO:0000313" key="5">
    <source>
        <dbReference type="EMBL" id="CAD7401449.1"/>
    </source>
</evidence>
<evidence type="ECO:0000259" key="3">
    <source>
        <dbReference type="PROSITE" id="PS50003"/>
    </source>
</evidence>
<dbReference type="PANTHER" id="PTHR12673">
    <property type="entry name" value="FACIOGENITAL DYSPLASIA PROTEIN"/>
    <property type="match status" value="1"/>
</dbReference>
<dbReference type="InterPro" id="IPR001331">
    <property type="entry name" value="GDS_CDC24_CS"/>
</dbReference>
<feature type="region of interest" description="Disordered" evidence="2">
    <location>
        <begin position="710"/>
        <end position="760"/>
    </location>
</feature>
<dbReference type="AlphaFoldDB" id="A0A7R9CSL0"/>
<dbReference type="SMART" id="SM00325">
    <property type="entry name" value="RhoGEF"/>
    <property type="match status" value="1"/>
</dbReference>